<protein>
    <submittedName>
        <fullName evidence="2">Exonuclease RNase T and DNA polymerase III</fullName>
    </submittedName>
</protein>
<name>F9UAF0_9GAMM</name>
<keyword evidence="2" id="KW-0269">Exonuclease</keyword>
<organism evidence="2 3">
    <name type="scientific">Thiocapsa marina 5811</name>
    <dbReference type="NCBI Taxonomy" id="768671"/>
    <lineage>
        <taxon>Bacteria</taxon>
        <taxon>Pseudomonadati</taxon>
        <taxon>Pseudomonadota</taxon>
        <taxon>Gammaproteobacteria</taxon>
        <taxon>Chromatiales</taxon>
        <taxon>Chromatiaceae</taxon>
        <taxon>Thiocapsa</taxon>
    </lineage>
</organism>
<dbReference type="Proteomes" id="UP000005459">
    <property type="component" value="Unassembled WGS sequence"/>
</dbReference>
<dbReference type="AlphaFoldDB" id="F9UAF0"/>
<keyword evidence="2" id="KW-0378">Hydrolase</keyword>
<evidence type="ECO:0000313" key="2">
    <source>
        <dbReference type="EMBL" id="EGV19098.1"/>
    </source>
</evidence>
<dbReference type="Gene3D" id="3.30.420.10">
    <property type="entry name" value="Ribonuclease H-like superfamily/Ribonuclease H"/>
    <property type="match status" value="1"/>
</dbReference>
<evidence type="ECO:0000313" key="3">
    <source>
        <dbReference type="Proteomes" id="UP000005459"/>
    </source>
</evidence>
<feature type="compositionally biased region" description="Basic residues" evidence="1">
    <location>
        <begin position="74"/>
        <end position="85"/>
    </location>
</feature>
<dbReference type="GO" id="GO:0003676">
    <property type="term" value="F:nucleic acid binding"/>
    <property type="evidence" value="ECO:0007669"/>
    <property type="project" value="InterPro"/>
</dbReference>
<feature type="compositionally biased region" description="Basic and acidic residues" evidence="1">
    <location>
        <begin position="54"/>
        <end position="68"/>
    </location>
</feature>
<accession>F9UAF0</accession>
<evidence type="ECO:0000256" key="1">
    <source>
        <dbReference type="SAM" id="MobiDB-lite"/>
    </source>
</evidence>
<gene>
    <name evidence="2" type="ORF">ThimaDRAFT_1902</name>
</gene>
<dbReference type="STRING" id="768671.ThimaDRAFT_1902"/>
<dbReference type="InterPro" id="IPR012337">
    <property type="entry name" value="RNaseH-like_sf"/>
</dbReference>
<feature type="region of interest" description="Disordered" evidence="1">
    <location>
        <begin position="43"/>
        <end position="91"/>
    </location>
</feature>
<dbReference type="eggNOG" id="COG0847">
    <property type="taxonomic scope" value="Bacteria"/>
</dbReference>
<dbReference type="SUPFAM" id="SSF53098">
    <property type="entry name" value="Ribonuclease H-like"/>
    <property type="match status" value="1"/>
</dbReference>
<dbReference type="EMBL" id="AFWV01000005">
    <property type="protein sequence ID" value="EGV19098.1"/>
    <property type="molecule type" value="Genomic_DNA"/>
</dbReference>
<reference evidence="2 3" key="1">
    <citation type="submission" date="2011-06" db="EMBL/GenBank/DDBJ databases">
        <title>The draft genome of Thiocapsa marina 5811.</title>
        <authorList>
            <consortium name="US DOE Joint Genome Institute (JGI-PGF)"/>
            <person name="Lucas S."/>
            <person name="Han J."/>
            <person name="Cheng J.-F."/>
            <person name="Goodwin L."/>
            <person name="Pitluck S."/>
            <person name="Peters L."/>
            <person name="Land M.L."/>
            <person name="Hauser L."/>
            <person name="Vogl K."/>
            <person name="Liu Z."/>
            <person name="Imhoff J."/>
            <person name="Thiel V."/>
            <person name="Frigaard N.-U."/>
            <person name="Bryant D."/>
            <person name="Woyke T.J."/>
        </authorList>
    </citation>
    <scope>NUCLEOTIDE SEQUENCE [LARGE SCALE GENOMIC DNA]</scope>
    <source>
        <strain evidence="2 3">5811</strain>
    </source>
</reference>
<proteinExistence type="predicted"/>
<dbReference type="InterPro" id="IPR036397">
    <property type="entry name" value="RNaseH_sf"/>
</dbReference>
<keyword evidence="3" id="KW-1185">Reference proteome</keyword>
<keyword evidence="2" id="KW-0540">Nuclease</keyword>
<dbReference type="GO" id="GO:0004527">
    <property type="term" value="F:exonuclease activity"/>
    <property type="evidence" value="ECO:0007669"/>
    <property type="project" value="UniProtKB-KW"/>
</dbReference>
<sequence length="91" mass="10329">MRTTFLDLETTGLDPVRDEILEIGILDDGGEILLDSLVRPERAVRPARATGGDQRTDRSGDRAADREYLPVTGSRRRSSHRRRQRTVVDRI</sequence>